<dbReference type="Ensembl" id="ENSOMYT00000127724.1">
    <property type="protein sequence ID" value="ENSOMYP00000128000.1"/>
    <property type="gene ID" value="ENSOMYG00000009468.2"/>
</dbReference>
<reference evidence="1" key="1">
    <citation type="submission" date="2020-07" db="EMBL/GenBank/DDBJ databases">
        <title>A long reads based de novo assembly of the rainbow trout Arlee double haploid line genome.</title>
        <authorList>
            <person name="Gao G."/>
            <person name="Palti Y."/>
        </authorList>
    </citation>
    <scope>NUCLEOTIDE SEQUENCE [LARGE SCALE GENOMIC DNA]</scope>
</reference>
<evidence type="ECO:0008006" key="3">
    <source>
        <dbReference type="Google" id="ProtNLM"/>
    </source>
</evidence>
<dbReference type="PANTHER" id="PTHR21063:SF4">
    <property type="entry name" value="CD48 ANTIGEN-RELATED"/>
    <property type="match status" value="1"/>
</dbReference>
<dbReference type="Proteomes" id="UP000694395">
    <property type="component" value="Chromosome 10"/>
</dbReference>
<evidence type="ECO:0000313" key="1">
    <source>
        <dbReference type="Ensembl" id="ENSOMYP00000128000.1"/>
    </source>
</evidence>
<dbReference type="InterPro" id="IPR013783">
    <property type="entry name" value="Ig-like_fold"/>
</dbReference>
<evidence type="ECO:0000313" key="2">
    <source>
        <dbReference type="Proteomes" id="UP000694395"/>
    </source>
</evidence>
<dbReference type="GeneTree" id="ENSGT01050000244806"/>
<dbReference type="AlphaFoldDB" id="A0A8K9X5N4"/>
<dbReference type="InterPro" id="IPR036179">
    <property type="entry name" value="Ig-like_dom_sf"/>
</dbReference>
<dbReference type="SUPFAM" id="SSF48726">
    <property type="entry name" value="Immunoglobulin"/>
    <property type="match status" value="2"/>
</dbReference>
<protein>
    <recommendedName>
        <fullName evidence="3">Immunoglobulin subtype domain-containing protein</fullName>
    </recommendedName>
</protein>
<dbReference type="Gene3D" id="2.60.40.10">
    <property type="entry name" value="Immunoglobulins"/>
    <property type="match status" value="2"/>
</dbReference>
<proteinExistence type="predicted"/>
<accession>A0A8K9X5N4</accession>
<keyword evidence="2" id="KW-1185">Reference proteome</keyword>
<dbReference type="PANTHER" id="PTHR21063">
    <property type="entry name" value="LFA-3"/>
    <property type="match status" value="1"/>
</dbReference>
<organism evidence="1 2">
    <name type="scientific">Oncorhynchus mykiss</name>
    <name type="common">Rainbow trout</name>
    <name type="synonym">Salmo gairdneri</name>
    <dbReference type="NCBI Taxonomy" id="8022"/>
    <lineage>
        <taxon>Eukaryota</taxon>
        <taxon>Metazoa</taxon>
        <taxon>Chordata</taxon>
        <taxon>Craniata</taxon>
        <taxon>Vertebrata</taxon>
        <taxon>Euteleostomi</taxon>
        <taxon>Actinopterygii</taxon>
        <taxon>Neopterygii</taxon>
        <taxon>Teleostei</taxon>
        <taxon>Protacanthopterygii</taxon>
        <taxon>Salmoniformes</taxon>
        <taxon>Salmonidae</taxon>
        <taxon>Salmoninae</taxon>
        <taxon>Oncorhynchus</taxon>
    </lineage>
</organism>
<name>A0A8K9X5N4_ONCMY</name>
<reference evidence="1" key="2">
    <citation type="submission" date="2025-08" db="UniProtKB">
        <authorList>
            <consortium name="Ensembl"/>
        </authorList>
    </citation>
    <scope>IDENTIFICATION</scope>
</reference>
<reference evidence="1" key="3">
    <citation type="submission" date="2025-09" db="UniProtKB">
        <authorList>
            <consortium name="Ensembl"/>
        </authorList>
    </citation>
    <scope>IDENTIFICATION</scope>
</reference>
<sequence length="279" mass="32632">KIHVFFLFKKTTTTVNAEVNTLTGRERQSVTLHTGLTGLQADNIFWFFGPFIPNTSIVESQVIRGENITEFKGRFREKLQLDRETGSLTIRNLTLNNSGFGKRITVCAVILMTQLIDHGMESSRFTFQPYFYTLLECINCKEWQLYIGENITEFKGRFREKLQLDRETGSLTIRNLTLNNSGVYQLDFFNTHKTSQRFYLTVYGEYWFYMCFKWDPMPIPYSNRCDTKHYTVPIIFAPSGLFHILLCYKVGAAHNWCSIVRNLFLTDLPSKLKVITFFF</sequence>